<evidence type="ECO:0000256" key="5">
    <source>
        <dbReference type="SAM" id="Coils"/>
    </source>
</evidence>
<dbReference type="CDD" id="cd15845">
    <property type="entry name" value="SNARE_syntaxin16"/>
    <property type="match status" value="1"/>
</dbReference>
<dbReference type="Pfam" id="PF13589">
    <property type="entry name" value="HATPase_c_3"/>
    <property type="match status" value="1"/>
</dbReference>
<dbReference type="InterPro" id="IPR010989">
    <property type="entry name" value="SNARE"/>
</dbReference>
<dbReference type="PANTHER" id="PTHR23337">
    <property type="entry name" value="ZINC FINGER CW-TYPE COILED-COIL DOMAIN PROTEIN 1"/>
    <property type="match status" value="1"/>
</dbReference>
<dbReference type="AlphaFoldDB" id="A0A1I7X7B5"/>
<keyword evidence="7" id="KW-1185">Reference proteome</keyword>
<keyword evidence="2" id="KW-0479">Metal-binding</keyword>
<evidence type="ECO:0000313" key="7">
    <source>
        <dbReference type="Proteomes" id="UP000095283"/>
    </source>
</evidence>
<protein>
    <submittedName>
        <fullName evidence="8">t-SNARE coiled-coil homology domain-containing protein</fullName>
    </submittedName>
</protein>
<dbReference type="SMART" id="SM00397">
    <property type="entry name" value="t_SNARE"/>
    <property type="match status" value="1"/>
</dbReference>
<keyword evidence="3 5" id="KW-0175">Coiled coil</keyword>
<evidence type="ECO:0000256" key="4">
    <source>
        <dbReference type="ARBA" id="ARBA00023242"/>
    </source>
</evidence>
<dbReference type="SUPFAM" id="SSF55874">
    <property type="entry name" value="ATPase domain of HSP90 chaperone/DNA topoisomerase II/histidine kinase"/>
    <property type="match status" value="1"/>
</dbReference>
<evidence type="ECO:0000256" key="3">
    <source>
        <dbReference type="ARBA" id="ARBA00023054"/>
    </source>
</evidence>
<sequence length="614" mass="70890">MMTIQISRGENFSEKKLRENVLSALVFSLSQLANDFRSRQSKYLSGIKVLSVNSSILELNTLFKDLSTMVIDQDSLLDRIDYNVEQASIRVTKAAESVKKAENYQRGDKKMHFESQHYGGMLSVLDDGCGLDRSEAISVVSFGHSLKRMEPGMVGQYGNGLKSGAMRIAKDFILFTKKDGLLTCLLLSRTFHEKYGLKEVFVPAPSFTIDGGHRAMYCDSQQTLAKHGKEMEIIYDHTPFNSQDKLFEQFSRISGPNGTLIVLFHLRRIETGDFELDFKTDPFDMKLSNFEEQREEERNSLRAYLSVLYINPRMKVYLRGKKVLTNRILSNLLYPYKYNYAAKNLKTCAAKELEKCEKKVQEVNDLLALARSSRGEFEAKYRGMNIMIDKSLRTEQRMLQRFDQTLDFFDVFFFNTKVYRNRYGCMIYNNGRLIELYVKTAVQKEKNDLMMKPFGYDNSQWSSVCTNGVLERQTRFVKTGHTVQCTMGRPPMKRAAATRKVLSESEDEVEEPIERAERGDKALLQIKRLINFFIKQGCTFAEKLKRAGDDAILEVDMEQFGRNLWEEKVLKPLREKDEARLRDKVEQRRIADQELKKEILAIMKWANSSINGVG</sequence>
<accession>A0A1I7X7B5</accession>
<dbReference type="Gene3D" id="1.20.5.110">
    <property type="match status" value="1"/>
</dbReference>
<evidence type="ECO:0000256" key="2">
    <source>
        <dbReference type="ARBA" id="ARBA00022723"/>
    </source>
</evidence>
<feature type="coiled-coil region" evidence="5">
    <location>
        <begin position="346"/>
        <end position="373"/>
    </location>
</feature>
<comment type="subcellular location">
    <subcellularLocation>
        <location evidence="1">Nucleus</location>
    </subcellularLocation>
</comment>
<dbReference type="Pfam" id="PF05739">
    <property type="entry name" value="SNARE"/>
    <property type="match status" value="1"/>
</dbReference>
<dbReference type="GO" id="GO:0016020">
    <property type="term" value="C:membrane"/>
    <property type="evidence" value="ECO:0007669"/>
    <property type="project" value="InterPro"/>
</dbReference>
<dbReference type="InterPro" id="IPR000727">
    <property type="entry name" value="T_SNARE_dom"/>
</dbReference>
<dbReference type="GO" id="GO:0005634">
    <property type="term" value="C:nucleus"/>
    <property type="evidence" value="ECO:0007669"/>
    <property type="project" value="UniProtKB-SubCell"/>
</dbReference>
<dbReference type="SUPFAM" id="SSF47661">
    <property type="entry name" value="t-snare proteins"/>
    <property type="match status" value="1"/>
</dbReference>
<reference evidence="8" key="1">
    <citation type="submission" date="2016-11" db="UniProtKB">
        <authorList>
            <consortium name="WormBaseParasite"/>
        </authorList>
    </citation>
    <scope>IDENTIFICATION</scope>
</reference>
<dbReference type="WBParaSite" id="Hba_13316">
    <property type="protein sequence ID" value="Hba_13316"/>
    <property type="gene ID" value="Hba_13316"/>
</dbReference>
<organism evidence="7 8">
    <name type="scientific">Heterorhabditis bacteriophora</name>
    <name type="common">Entomopathogenic nematode worm</name>
    <dbReference type="NCBI Taxonomy" id="37862"/>
    <lineage>
        <taxon>Eukaryota</taxon>
        <taxon>Metazoa</taxon>
        <taxon>Ecdysozoa</taxon>
        <taxon>Nematoda</taxon>
        <taxon>Chromadorea</taxon>
        <taxon>Rhabditida</taxon>
        <taxon>Rhabditina</taxon>
        <taxon>Rhabditomorpha</taxon>
        <taxon>Strongyloidea</taxon>
        <taxon>Heterorhabditidae</taxon>
        <taxon>Heterorhabditis</taxon>
    </lineage>
</organism>
<name>A0A1I7X7B5_HETBA</name>
<evidence type="ECO:0000259" key="6">
    <source>
        <dbReference type="PROSITE" id="PS50192"/>
    </source>
</evidence>
<feature type="domain" description="T-SNARE coiled-coil homology" evidence="6">
    <location>
        <begin position="49"/>
        <end position="101"/>
    </location>
</feature>
<dbReference type="PANTHER" id="PTHR23337:SF3">
    <property type="entry name" value="MORC FAMILY CW-TYPE ZINC FINGER 2"/>
    <property type="match status" value="1"/>
</dbReference>
<dbReference type="Proteomes" id="UP000095283">
    <property type="component" value="Unplaced"/>
</dbReference>
<evidence type="ECO:0000256" key="1">
    <source>
        <dbReference type="ARBA" id="ARBA00004123"/>
    </source>
</evidence>
<keyword evidence="4" id="KW-0539">Nucleus</keyword>
<dbReference type="GO" id="GO:0046872">
    <property type="term" value="F:metal ion binding"/>
    <property type="evidence" value="ECO:0007669"/>
    <property type="project" value="UniProtKB-KW"/>
</dbReference>
<dbReference type="Pfam" id="PF17942">
    <property type="entry name" value="Morc6_S5"/>
    <property type="match status" value="1"/>
</dbReference>
<dbReference type="PROSITE" id="PS50192">
    <property type="entry name" value="T_SNARE"/>
    <property type="match status" value="1"/>
</dbReference>
<evidence type="ECO:0000313" key="8">
    <source>
        <dbReference type="WBParaSite" id="Hba_13316"/>
    </source>
</evidence>
<dbReference type="GO" id="GO:0016192">
    <property type="term" value="P:vesicle-mediated transport"/>
    <property type="evidence" value="ECO:0007669"/>
    <property type="project" value="InterPro"/>
</dbReference>
<proteinExistence type="predicted"/>
<dbReference type="InterPro" id="IPR036890">
    <property type="entry name" value="HATPase_C_sf"/>
</dbReference>
<dbReference type="InterPro" id="IPR041006">
    <property type="entry name" value="Morc_S5"/>
</dbReference>